<reference evidence="14 15" key="1">
    <citation type="submission" date="2019-04" db="EMBL/GenBank/DDBJ databases">
        <title>Salinimonas iocasae sp. nov., a halophilic bacterium isolated from the outer tube casing of tubeworms in Okinawa Trough.</title>
        <authorList>
            <person name="Zhang H."/>
            <person name="Wang H."/>
            <person name="Li C."/>
        </authorList>
    </citation>
    <scope>NUCLEOTIDE SEQUENCE [LARGE SCALE GENOMIC DNA]</scope>
    <source>
        <strain evidence="14 15">KX18D6</strain>
    </source>
</reference>
<dbReference type="KEGG" id="salk:FBQ74_16580"/>
<keyword evidence="8 11" id="KW-1133">Transmembrane helix</keyword>
<evidence type="ECO:0000259" key="13">
    <source>
        <dbReference type="Pfam" id="PF21687"/>
    </source>
</evidence>
<dbReference type="Pfam" id="PF21687">
    <property type="entry name" value="T2SSK_1st"/>
    <property type="match status" value="1"/>
</dbReference>
<feature type="transmembrane region" description="Helical" evidence="11">
    <location>
        <begin position="12"/>
        <end position="30"/>
    </location>
</feature>
<evidence type="ECO:0000256" key="8">
    <source>
        <dbReference type="ARBA" id="ARBA00022989"/>
    </source>
</evidence>
<dbReference type="EMBL" id="CP039852">
    <property type="protein sequence ID" value="QCZ94991.1"/>
    <property type="molecule type" value="Genomic_DNA"/>
</dbReference>
<dbReference type="SUPFAM" id="SSF158544">
    <property type="entry name" value="GspK insert domain-like"/>
    <property type="match status" value="2"/>
</dbReference>
<dbReference type="Proteomes" id="UP000304912">
    <property type="component" value="Chromosome"/>
</dbReference>
<keyword evidence="15" id="KW-1185">Reference proteome</keyword>
<dbReference type="Gene3D" id="3.30.1300.30">
    <property type="entry name" value="GSPII I/J protein-like"/>
    <property type="match status" value="1"/>
</dbReference>
<dbReference type="InterPro" id="IPR038072">
    <property type="entry name" value="GspK_central_sf"/>
</dbReference>
<comment type="similarity">
    <text evidence="2 10">Belongs to the GSP K family.</text>
</comment>
<dbReference type="InterPro" id="IPR005628">
    <property type="entry name" value="GspK"/>
</dbReference>
<evidence type="ECO:0000256" key="2">
    <source>
        <dbReference type="ARBA" id="ARBA00007246"/>
    </source>
</evidence>
<dbReference type="RefSeq" id="WP_139757721.1">
    <property type="nucleotide sequence ID" value="NZ_CP039852.1"/>
</dbReference>
<dbReference type="Pfam" id="PF03934">
    <property type="entry name" value="T2SSK"/>
    <property type="match status" value="1"/>
</dbReference>
<keyword evidence="4 10" id="KW-1003">Cell membrane</keyword>
<evidence type="ECO:0000256" key="7">
    <source>
        <dbReference type="ARBA" id="ARBA00022927"/>
    </source>
</evidence>
<keyword evidence="5 10" id="KW-0997">Cell inner membrane</keyword>
<keyword evidence="9 10" id="KW-0472">Membrane</keyword>
<accession>A0A5B7YH69</accession>
<sequence length="328" mass="36469">MKRLKQQQGVALLIVMMIVALVTIIATQMGTRLQLQIQRTANLKENNQAYWYAMGAEAFARQSLKKLMEETSDKITLNQPWAQEFAYPVDGGTIEARLEDMSSCFNLNAMLGSAPNDRQSQNSDAMDAFHRMLLMAEIQDMTSYDADTLRDSLADWIDEDSQMRPYGAEDSEYESRPSPYLAANGPMTAQSEIRLVNGMKPGWIRKLLPLVCVVPDVTELSINVNTVDESKAALLAGVTGLSMAQAQNIIGSRPADGWESAEDFLQDPAISALDLTETQRGWFKVTTEHFLLHTKARYNEASFSMTSVLQASEAAPAKVLRREFLGVD</sequence>
<dbReference type="OrthoDB" id="9788973at2"/>
<evidence type="ECO:0000259" key="12">
    <source>
        <dbReference type="Pfam" id="PF03934"/>
    </source>
</evidence>
<comment type="subcellular location">
    <subcellularLocation>
        <location evidence="1 10">Cell inner membrane</location>
    </subcellularLocation>
</comment>
<organism evidence="14 15">
    <name type="scientific">Salinimonas iocasae</name>
    <dbReference type="NCBI Taxonomy" id="2572577"/>
    <lineage>
        <taxon>Bacteria</taxon>
        <taxon>Pseudomonadati</taxon>
        <taxon>Pseudomonadota</taxon>
        <taxon>Gammaproteobacteria</taxon>
        <taxon>Alteromonadales</taxon>
        <taxon>Alteromonadaceae</taxon>
        <taxon>Alteromonas/Salinimonas group</taxon>
        <taxon>Salinimonas</taxon>
    </lineage>
</organism>
<dbReference type="GO" id="GO:0005886">
    <property type="term" value="C:plasma membrane"/>
    <property type="evidence" value="ECO:0007669"/>
    <property type="project" value="UniProtKB-SubCell"/>
</dbReference>
<dbReference type="SUPFAM" id="SSF54523">
    <property type="entry name" value="Pili subunits"/>
    <property type="match status" value="1"/>
</dbReference>
<evidence type="ECO:0000256" key="9">
    <source>
        <dbReference type="ARBA" id="ARBA00023136"/>
    </source>
</evidence>
<evidence type="ECO:0000256" key="3">
    <source>
        <dbReference type="ARBA" id="ARBA00022448"/>
    </source>
</evidence>
<proteinExistence type="inferred from homology"/>
<evidence type="ECO:0000256" key="5">
    <source>
        <dbReference type="ARBA" id="ARBA00022519"/>
    </source>
</evidence>
<evidence type="ECO:0000256" key="11">
    <source>
        <dbReference type="SAM" id="Phobius"/>
    </source>
</evidence>
<protein>
    <recommendedName>
        <fullName evidence="10">Type II secretion system protein K</fullName>
    </recommendedName>
</protein>
<name>A0A5B7YH69_9ALTE</name>
<keyword evidence="6 11" id="KW-0812">Transmembrane</keyword>
<dbReference type="GO" id="GO:0009306">
    <property type="term" value="P:protein secretion"/>
    <property type="evidence" value="ECO:0007669"/>
    <property type="project" value="InterPro"/>
</dbReference>
<dbReference type="InterPro" id="IPR045584">
    <property type="entry name" value="Pilin-like"/>
</dbReference>
<dbReference type="PIRSF" id="PIRSF002786">
    <property type="entry name" value="XcpX"/>
    <property type="match status" value="1"/>
</dbReference>
<dbReference type="PANTHER" id="PTHR38831">
    <property type="entry name" value="TYPE II SECRETION SYSTEM PROTEIN K"/>
    <property type="match status" value="1"/>
</dbReference>
<evidence type="ECO:0000256" key="10">
    <source>
        <dbReference type="PIRNR" id="PIRNR002786"/>
    </source>
</evidence>
<dbReference type="AlphaFoldDB" id="A0A5B7YH69"/>
<evidence type="ECO:0000313" key="15">
    <source>
        <dbReference type="Proteomes" id="UP000304912"/>
    </source>
</evidence>
<evidence type="ECO:0000313" key="14">
    <source>
        <dbReference type="EMBL" id="QCZ94991.1"/>
    </source>
</evidence>
<dbReference type="PANTHER" id="PTHR38831:SF1">
    <property type="entry name" value="TYPE II SECRETION SYSTEM PROTEIN K-RELATED"/>
    <property type="match status" value="1"/>
</dbReference>
<evidence type="ECO:0000256" key="1">
    <source>
        <dbReference type="ARBA" id="ARBA00004533"/>
    </source>
</evidence>
<evidence type="ECO:0000256" key="6">
    <source>
        <dbReference type="ARBA" id="ARBA00022692"/>
    </source>
</evidence>
<keyword evidence="7" id="KW-0653">Protein transport</keyword>
<keyword evidence="3 10" id="KW-0813">Transport</keyword>
<gene>
    <name evidence="14" type="ORF">FBQ74_16580</name>
</gene>
<dbReference type="Gene3D" id="1.10.40.60">
    <property type="entry name" value="EpsJ-like"/>
    <property type="match status" value="2"/>
</dbReference>
<feature type="domain" description="T2SS protein K first SAM-like" evidence="13">
    <location>
        <begin position="103"/>
        <end position="216"/>
    </location>
</feature>
<dbReference type="InterPro" id="IPR049031">
    <property type="entry name" value="T2SSK_SAM-like_1st"/>
</dbReference>
<dbReference type="NCBIfam" id="NF037980">
    <property type="entry name" value="T2SS_GspK"/>
    <property type="match status" value="1"/>
</dbReference>
<feature type="domain" description="T2SS protein K second SAM-like" evidence="12">
    <location>
        <begin position="222"/>
        <end position="285"/>
    </location>
</feature>
<dbReference type="InterPro" id="IPR049179">
    <property type="entry name" value="T2SSK_SAM-like_2nd"/>
</dbReference>
<evidence type="ECO:0000256" key="4">
    <source>
        <dbReference type="ARBA" id="ARBA00022475"/>
    </source>
</evidence>